<evidence type="ECO:0000256" key="2">
    <source>
        <dbReference type="SAM" id="MobiDB-lite"/>
    </source>
</evidence>
<keyword evidence="1" id="KW-0175">Coiled coil</keyword>
<organism evidence="3">
    <name type="scientific">Trypanosoma congolense (strain IL3000)</name>
    <dbReference type="NCBI Taxonomy" id="1068625"/>
    <lineage>
        <taxon>Eukaryota</taxon>
        <taxon>Discoba</taxon>
        <taxon>Euglenozoa</taxon>
        <taxon>Kinetoplastea</taxon>
        <taxon>Metakinetoplastina</taxon>
        <taxon>Trypanosomatida</taxon>
        <taxon>Trypanosomatidae</taxon>
        <taxon>Trypanosoma</taxon>
        <taxon>Nannomonas</taxon>
    </lineage>
</organism>
<evidence type="ECO:0000313" key="3">
    <source>
        <dbReference type="EMBL" id="CCC92389.1"/>
    </source>
</evidence>
<evidence type="ECO:0000256" key="1">
    <source>
        <dbReference type="SAM" id="Coils"/>
    </source>
</evidence>
<feature type="coiled-coil region" evidence="1">
    <location>
        <begin position="137"/>
        <end position="206"/>
    </location>
</feature>
<dbReference type="VEuPathDB" id="TriTrypDB:TcIL3000_8_6160"/>
<sequence length="485" mass="53504">MTTAQGVSVPQETTRRAASGSPFPQLLPPRYPASSSKNSAAGVGPLDHGAASLAPNDVGVVSCLQHPLITAADYSDRRQLLSHITVLSGQLQRAEIMLRNTPYSVVSEADLARFDPLVAQSVVDRLDSALAQLSLLHEMERQRSGALEEEREKLRDERNRLVARVDELEIRGTELEVENTKLRNKLEIAQEELEVLRGEESALSNRLRAIEQLQLDGSPYDGIHVIVAPPRSTCSAAAKELQLQEAVQRLSLLSDMMMEPIHNAFEAGVLWMTEAKHQQEAIGVGGAVAVEGPYDSEVLTTLGGNSPLGNASDVTLPQEAAIRSSSVVTSCNGRSAQHQPGENIYLELITVERKWRASEKAQERLQALLLKEQQRTEAMAKEHVEQLQRVHDQMVYERRQVMESLVAEVEEKMRNAFRDGRLYQKKLEKLSHRRMPSAAQSRSGHSSARSGSYAAQRAAFTGDGTQKEGYNESSSFSLCSPMPDR</sequence>
<feature type="region of interest" description="Disordered" evidence="2">
    <location>
        <begin position="1"/>
        <end position="42"/>
    </location>
</feature>
<dbReference type="EMBL" id="HE575321">
    <property type="protein sequence ID" value="CCC92389.1"/>
    <property type="molecule type" value="Genomic_DNA"/>
</dbReference>
<feature type="compositionally biased region" description="Polar residues" evidence="2">
    <location>
        <begin position="1"/>
        <end position="12"/>
    </location>
</feature>
<feature type="compositionally biased region" description="Low complexity" evidence="2">
    <location>
        <begin position="437"/>
        <end position="455"/>
    </location>
</feature>
<gene>
    <name evidence="3" type="ORF">TCIL3000_8_6160</name>
</gene>
<name>G0USM6_TRYCI</name>
<dbReference type="AlphaFoldDB" id="G0USM6"/>
<accession>G0USM6</accession>
<proteinExistence type="predicted"/>
<reference evidence="3" key="1">
    <citation type="journal article" date="2012" name="Proc. Natl. Acad. Sci. U.S.A.">
        <title>Antigenic diversity is generated by distinct evolutionary mechanisms in African trypanosome species.</title>
        <authorList>
            <person name="Jackson A.P."/>
            <person name="Berry A."/>
            <person name="Aslett M."/>
            <person name="Allison H.C."/>
            <person name="Burton P."/>
            <person name="Vavrova-Anderson J."/>
            <person name="Brown R."/>
            <person name="Browne H."/>
            <person name="Corton N."/>
            <person name="Hauser H."/>
            <person name="Gamble J."/>
            <person name="Gilderthorp R."/>
            <person name="Marcello L."/>
            <person name="McQuillan J."/>
            <person name="Otto T.D."/>
            <person name="Quail M.A."/>
            <person name="Sanders M.J."/>
            <person name="van Tonder A."/>
            <person name="Ginger M.L."/>
            <person name="Field M.C."/>
            <person name="Barry J.D."/>
            <person name="Hertz-Fowler C."/>
            <person name="Berriman M."/>
        </authorList>
    </citation>
    <scope>NUCLEOTIDE SEQUENCE</scope>
    <source>
        <strain evidence="3">IL3000</strain>
    </source>
</reference>
<feature type="region of interest" description="Disordered" evidence="2">
    <location>
        <begin position="427"/>
        <end position="485"/>
    </location>
</feature>
<protein>
    <submittedName>
        <fullName evidence="3">Uncharacterized protein</fullName>
    </submittedName>
</protein>